<proteinExistence type="predicted"/>
<protein>
    <submittedName>
        <fullName evidence="1">Uncharacterized protein</fullName>
    </submittedName>
</protein>
<reference evidence="2" key="1">
    <citation type="journal article" date="2023" name="G3 (Bethesda)">
        <title>Genome assembly and association tests identify interacting loci associated with vigor, precocity, and sex in interspecific pistachio rootstocks.</title>
        <authorList>
            <person name="Palmer W."/>
            <person name="Jacygrad E."/>
            <person name="Sagayaradj S."/>
            <person name="Cavanaugh K."/>
            <person name="Han R."/>
            <person name="Bertier L."/>
            <person name="Beede B."/>
            <person name="Kafkas S."/>
            <person name="Golino D."/>
            <person name="Preece J."/>
            <person name="Michelmore R."/>
        </authorList>
    </citation>
    <scope>NUCLEOTIDE SEQUENCE [LARGE SCALE GENOMIC DNA]</scope>
</reference>
<accession>A0ACC1BL58</accession>
<dbReference type="EMBL" id="CM047900">
    <property type="protein sequence ID" value="KAJ0099593.1"/>
    <property type="molecule type" value="Genomic_DNA"/>
</dbReference>
<keyword evidence="2" id="KW-1185">Reference proteome</keyword>
<dbReference type="Proteomes" id="UP001164250">
    <property type="component" value="Chromosome 4"/>
</dbReference>
<name>A0ACC1BL58_9ROSI</name>
<evidence type="ECO:0000313" key="2">
    <source>
        <dbReference type="Proteomes" id="UP001164250"/>
    </source>
</evidence>
<comment type="caution">
    <text evidence="1">The sequence shown here is derived from an EMBL/GenBank/DDBJ whole genome shotgun (WGS) entry which is preliminary data.</text>
</comment>
<gene>
    <name evidence="1" type="ORF">Patl1_20450</name>
</gene>
<organism evidence="1 2">
    <name type="scientific">Pistacia atlantica</name>
    <dbReference type="NCBI Taxonomy" id="434234"/>
    <lineage>
        <taxon>Eukaryota</taxon>
        <taxon>Viridiplantae</taxon>
        <taxon>Streptophyta</taxon>
        <taxon>Embryophyta</taxon>
        <taxon>Tracheophyta</taxon>
        <taxon>Spermatophyta</taxon>
        <taxon>Magnoliopsida</taxon>
        <taxon>eudicotyledons</taxon>
        <taxon>Gunneridae</taxon>
        <taxon>Pentapetalae</taxon>
        <taxon>rosids</taxon>
        <taxon>malvids</taxon>
        <taxon>Sapindales</taxon>
        <taxon>Anacardiaceae</taxon>
        <taxon>Pistacia</taxon>
    </lineage>
</organism>
<sequence length="852" mass="93752">MAFVSSNFPVPQESSCYTQLGWQCDFYFGYGFDAIEEDATNEKYCIQVLRILITKADTEIDELEKDLVFLQNELAGVEYEEWFEICCNALRKQIDCLYIAALLGDYCNDKDKQPLDVMVLDSSDSTILAAEHLEESTKFIFPDSSVVVKEESQASSITYTESGSFLNTPLTHQEKRRNNSEAVKLRHTNGKDSSPNSLKSEAGDLDEKEVLSSVDMETAMKGEAGEHCFTSVCNEVVQNSSLNYIDERRCNLELAMDQPADIILKKTNKVGLKHIVNHSNKEKNLCSSNSKIVSDEAEENSSASTEDVIILDSALNSIGKNAKLCKRIKLINTVNKDSDSNACTREEGHHNARRTRCKPDLEVNGNEEVSTYHTISAGKDKILDSSSDLEGKVNPPKAEKAYIVFISEQPATAVMREANADALRHATCFSGGRNNSDLRLSIPRQAKVGNSDSSSESTDALSHTTLSRQKKGGNSDTSLGALSPATGLSRRRNYSDSALTTSRQLRVGNSDVSSAALGHATGLDQRRNNSDSKVGAFRQAKGRNCEFDQKLCDFAQKAARKRGIKESNSILADRFKSSYLSSEAKGKGKPSLPIVKVEKSCLTDTEQSALTSLLNLQDDKGKKTANAQAVEGKKQGKDVQMAETIANNVKFNTDLSVKPQKHYVKRKFKSNSPSGKESGLQSVEMIPQSSFAAKAKRQLKSEPGSDSSSSNHSLNTKIMKKAVQHGQCEAEEQSIALDDSRNSISQPQKKRKKNLSIPVLVEIKGSSLQIDFSKSHRDLNHATGKDDISITESYSIDSCTEVVTSSPFATSELMKLKIGELRTIAKEQKLTKYYKLRKTDLVELIANKLGSC</sequence>
<evidence type="ECO:0000313" key="1">
    <source>
        <dbReference type="EMBL" id="KAJ0099593.1"/>
    </source>
</evidence>